<name>A0ABW4T9H9_9ACTN</name>
<dbReference type="Pfam" id="PF13787">
    <property type="entry name" value="HXXEE"/>
    <property type="match status" value="1"/>
</dbReference>
<evidence type="ECO:0000256" key="1">
    <source>
        <dbReference type="SAM" id="MobiDB-lite"/>
    </source>
</evidence>
<feature type="compositionally biased region" description="Basic and acidic residues" evidence="1">
    <location>
        <begin position="154"/>
        <end position="171"/>
    </location>
</feature>
<proteinExistence type="predicted"/>
<dbReference type="Proteomes" id="UP001597368">
    <property type="component" value="Unassembled WGS sequence"/>
</dbReference>
<feature type="transmembrane region" description="Helical" evidence="2">
    <location>
        <begin position="101"/>
        <end position="121"/>
    </location>
</feature>
<accession>A0ABW4T9H9</accession>
<dbReference type="EMBL" id="JBHUFV010000061">
    <property type="protein sequence ID" value="MFD1938032.1"/>
    <property type="molecule type" value="Genomic_DNA"/>
</dbReference>
<organism evidence="3 4">
    <name type="scientific">Nonomuraea mangrovi</name>
    <dbReference type="NCBI Taxonomy" id="2316207"/>
    <lineage>
        <taxon>Bacteria</taxon>
        <taxon>Bacillati</taxon>
        <taxon>Actinomycetota</taxon>
        <taxon>Actinomycetes</taxon>
        <taxon>Streptosporangiales</taxon>
        <taxon>Streptosporangiaceae</taxon>
        <taxon>Nonomuraea</taxon>
    </lineage>
</organism>
<keyword evidence="2" id="KW-0812">Transmembrane</keyword>
<reference evidence="4" key="1">
    <citation type="journal article" date="2019" name="Int. J. Syst. Evol. Microbiol.">
        <title>The Global Catalogue of Microorganisms (GCM) 10K type strain sequencing project: providing services to taxonomists for standard genome sequencing and annotation.</title>
        <authorList>
            <consortium name="The Broad Institute Genomics Platform"/>
            <consortium name="The Broad Institute Genome Sequencing Center for Infectious Disease"/>
            <person name="Wu L."/>
            <person name="Ma J."/>
        </authorList>
    </citation>
    <scope>NUCLEOTIDE SEQUENCE [LARGE SCALE GENOMIC DNA]</scope>
    <source>
        <strain evidence="4">ICMP 6774ER</strain>
    </source>
</reference>
<protein>
    <submittedName>
        <fullName evidence="3">HXXEE domain-containing protein</fullName>
    </submittedName>
</protein>
<dbReference type="RefSeq" id="WP_379579733.1">
    <property type="nucleotide sequence ID" value="NZ_JBHUFV010000061.1"/>
</dbReference>
<evidence type="ECO:0000313" key="4">
    <source>
        <dbReference type="Proteomes" id="UP001597368"/>
    </source>
</evidence>
<dbReference type="InterPro" id="IPR025671">
    <property type="entry name" value="HXXEE"/>
</dbReference>
<evidence type="ECO:0000256" key="2">
    <source>
        <dbReference type="SAM" id="Phobius"/>
    </source>
</evidence>
<evidence type="ECO:0000313" key="3">
    <source>
        <dbReference type="EMBL" id="MFD1938032.1"/>
    </source>
</evidence>
<feature type="region of interest" description="Disordered" evidence="1">
    <location>
        <begin position="154"/>
        <end position="193"/>
    </location>
</feature>
<keyword evidence="4" id="KW-1185">Reference proteome</keyword>
<sequence>MAAWGLLAAWALHDAEELATMAGWARRARPRLVERFPWVPDRVWDAMDVDQRHVNVAIGLMGGVVAAAAASGPRSGFYRAALAAFGAHGVVHLAQAAVVRGYTPGVVTAPLVVIPYSVWAWRRMEDKRLSSSSWLLLPLALGGVHAAAHILTTRRDQIAPRDPSTPHDRTSVAEGTSPPQPASPRPRARAAARRLTTPGDGVLGRLLTRRHDRWF</sequence>
<keyword evidence="2" id="KW-1133">Transmembrane helix</keyword>
<comment type="caution">
    <text evidence="3">The sequence shown here is derived from an EMBL/GenBank/DDBJ whole genome shotgun (WGS) entry which is preliminary data.</text>
</comment>
<feature type="transmembrane region" description="Helical" evidence="2">
    <location>
        <begin position="54"/>
        <end position="70"/>
    </location>
</feature>
<keyword evidence="2" id="KW-0472">Membrane</keyword>
<gene>
    <name evidence="3" type="ORF">ACFSKW_41815</name>
</gene>